<dbReference type="InterPro" id="IPR036465">
    <property type="entry name" value="vWFA_dom_sf"/>
</dbReference>
<evidence type="ECO:0000313" key="1">
    <source>
        <dbReference type="EMBL" id="CRK80209.1"/>
    </source>
</evidence>
<sequence>MSINEKMKRWRLVLGQVTETQFTGGASLLSQEELLMDEALAAIYDQQIGAEIGQRGGYNLSKWIGDVRTLFPDDVVSVIQGDAIDRKGLSQLLFEPETLRNIKPSIEMVATLISLKGKIPERTKETARELVKVVVDEIKLKLENDVQRAVKGAINRKKRSLQSAGAKSIDWMYTIKRNLKHYDQERKIMIPERFYFYDQKRKSNQWHIILDIDQSGSMAESVIYASIIGSIFASIPALKTHVVVFDNEIVDLSEQCKDDPVDMLFGIQLGGGTDINKSISYCKQFITDPTKTIFILISDLFEGGNQAGMLRRMKEMRESGVKVIALLALSDHGVPGYDENNARRLASMDIPCFGCTPNHLPELLEDVLMGKDLSNWGTKSKNKGSS</sequence>
<reference evidence="2" key="1">
    <citation type="submission" date="2015-05" db="EMBL/GenBank/DDBJ databases">
        <authorList>
            <person name="Urmite Genomes"/>
        </authorList>
    </citation>
    <scope>NUCLEOTIDE SEQUENCE [LARGE SCALE GENOMIC DNA]</scope>
    <source>
        <strain evidence="2">LF1</strain>
    </source>
</reference>
<name>A0A0U1NQ94_9BACI</name>
<dbReference type="AlphaFoldDB" id="A0A0U1NQ94"/>
<dbReference type="InterPro" id="IPR008912">
    <property type="entry name" value="Uncharacterised_CoxE"/>
</dbReference>
<dbReference type="EMBL" id="CVRB01000001">
    <property type="protein sequence ID" value="CRK80209.1"/>
    <property type="molecule type" value="Genomic_DNA"/>
</dbReference>
<proteinExistence type="predicted"/>
<dbReference type="OrthoDB" id="9789979at2"/>
<gene>
    <name evidence="1" type="ORF">BN000_00090</name>
</gene>
<organism evidence="1 2">
    <name type="scientific">Neobacillus massiliamazoniensis</name>
    <dbReference type="NCBI Taxonomy" id="1499688"/>
    <lineage>
        <taxon>Bacteria</taxon>
        <taxon>Bacillati</taxon>
        <taxon>Bacillota</taxon>
        <taxon>Bacilli</taxon>
        <taxon>Bacillales</taxon>
        <taxon>Bacillaceae</taxon>
        <taxon>Neobacillus</taxon>
    </lineage>
</organism>
<dbReference type="Gene3D" id="3.40.50.410">
    <property type="entry name" value="von Willebrand factor, type A domain"/>
    <property type="match status" value="1"/>
</dbReference>
<dbReference type="RefSeq" id="WP_090629412.1">
    <property type="nucleotide sequence ID" value="NZ_CVRB01000001.1"/>
</dbReference>
<dbReference type="Proteomes" id="UP000199087">
    <property type="component" value="Unassembled WGS sequence"/>
</dbReference>
<dbReference type="PANTHER" id="PTHR30634">
    <property type="entry name" value="OUTER MEMBRANE LOLAB LIPOPROTEIN INSERTION APPARATUS"/>
    <property type="match status" value="1"/>
</dbReference>
<dbReference type="Pfam" id="PF05762">
    <property type="entry name" value="VWA_CoxE"/>
    <property type="match status" value="1"/>
</dbReference>
<protein>
    <submittedName>
        <fullName evidence="1">VWA domain containing CoxE-like protein</fullName>
    </submittedName>
</protein>
<dbReference type="STRING" id="1499688.BN000_00090"/>
<keyword evidence="2" id="KW-1185">Reference proteome</keyword>
<accession>A0A0U1NQ94</accession>
<evidence type="ECO:0000313" key="2">
    <source>
        <dbReference type="Proteomes" id="UP000199087"/>
    </source>
</evidence>
<dbReference type="InterPro" id="IPR050458">
    <property type="entry name" value="LolB"/>
</dbReference>
<dbReference type="PANTHER" id="PTHR30634:SF16">
    <property type="entry name" value="OUTER-MEMBRANE LIPOPROTEIN LOLB"/>
    <property type="match status" value="1"/>
</dbReference>
<dbReference type="SUPFAM" id="SSF53300">
    <property type="entry name" value="vWA-like"/>
    <property type="match status" value="1"/>
</dbReference>